<dbReference type="Gene3D" id="1.20.5.190">
    <property type="match status" value="1"/>
</dbReference>
<feature type="compositionally biased region" description="Low complexity" evidence="4">
    <location>
        <begin position="198"/>
        <end position="207"/>
    </location>
</feature>
<dbReference type="EMBL" id="SDRB02010604">
    <property type="protein sequence ID" value="THG05498.1"/>
    <property type="molecule type" value="Genomic_DNA"/>
</dbReference>
<keyword evidence="1" id="KW-0112">Calmodulin-binding</keyword>
<evidence type="ECO:0000313" key="6">
    <source>
        <dbReference type="EMBL" id="THG05498.1"/>
    </source>
</evidence>
<dbReference type="Pfam" id="PF00612">
    <property type="entry name" value="IQ"/>
    <property type="match status" value="2"/>
</dbReference>
<comment type="similarity">
    <text evidence="2">Belongs to the IQD family.</text>
</comment>
<evidence type="ECO:0000256" key="2">
    <source>
        <dbReference type="ARBA" id="ARBA00024341"/>
    </source>
</evidence>
<dbReference type="InterPro" id="IPR000048">
    <property type="entry name" value="IQ_motif_EF-hand-BS"/>
</dbReference>
<evidence type="ECO:0000256" key="4">
    <source>
        <dbReference type="SAM" id="MobiDB-lite"/>
    </source>
</evidence>
<dbReference type="GO" id="GO:0005516">
    <property type="term" value="F:calmodulin binding"/>
    <property type="evidence" value="ECO:0007669"/>
    <property type="project" value="UniProtKB-KW"/>
</dbReference>
<reference evidence="6 7" key="1">
    <citation type="journal article" date="2018" name="Proc. Natl. Acad. Sci. U.S.A.">
        <title>Draft genome sequence of Camellia sinensis var. sinensis provides insights into the evolution of the tea genome and tea quality.</title>
        <authorList>
            <person name="Wei C."/>
            <person name="Yang H."/>
            <person name="Wang S."/>
            <person name="Zhao J."/>
            <person name="Liu C."/>
            <person name="Gao L."/>
            <person name="Xia E."/>
            <person name="Lu Y."/>
            <person name="Tai Y."/>
            <person name="She G."/>
            <person name="Sun J."/>
            <person name="Cao H."/>
            <person name="Tong W."/>
            <person name="Gao Q."/>
            <person name="Li Y."/>
            <person name="Deng W."/>
            <person name="Jiang X."/>
            <person name="Wang W."/>
            <person name="Chen Q."/>
            <person name="Zhang S."/>
            <person name="Li H."/>
            <person name="Wu J."/>
            <person name="Wang P."/>
            <person name="Li P."/>
            <person name="Shi C."/>
            <person name="Zheng F."/>
            <person name="Jian J."/>
            <person name="Huang B."/>
            <person name="Shan D."/>
            <person name="Shi M."/>
            <person name="Fang C."/>
            <person name="Yue Y."/>
            <person name="Li F."/>
            <person name="Li D."/>
            <person name="Wei S."/>
            <person name="Han B."/>
            <person name="Jiang C."/>
            <person name="Yin Y."/>
            <person name="Xia T."/>
            <person name="Zhang Z."/>
            <person name="Bennetzen J.L."/>
            <person name="Zhao S."/>
            <person name="Wan X."/>
        </authorList>
    </citation>
    <scope>NUCLEOTIDE SEQUENCE [LARGE SCALE GENOMIC DNA]</scope>
    <source>
        <strain evidence="7">cv. Shuchazao</strain>
        <tissue evidence="6">Leaf</tissue>
    </source>
</reference>
<dbReference type="AlphaFoldDB" id="A0A4S4DQX4"/>
<gene>
    <name evidence="6" type="ORF">TEA_020381</name>
</gene>
<dbReference type="InterPro" id="IPR025064">
    <property type="entry name" value="DUF4005"/>
</dbReference>
<feature type="domain" description="DUF4005" evidence="5">
    <location>
        <begin position="369"/>
        <end position="430"/>
    </location>
</feature>
<feature type="compositionally biased region" description="Low complexity" evidence="4">
    <location>
        <begin position="14"/>
        <end position="26"/>
    </location>
</feature>
<dbReference type="Pfam" id="PF13178">
    <property type="entry name" value="DUF4005"/>
    <property type="match status" value="1"/>
</dbReference>
<dbReference type="SMART" id="SM00015">
    <property type="entry name" value="IQ"/>
    <property type="match status" value="2"/>
</dbReference>
<evidence type="ECO:0000256" key="3">
    <source>
        <dbReference type="ARBA" id="ARBA00024378"/>
    </source>
</evidence>
<evidence type="ECO:0000259" key="5">
    <source>
        <dbReference type="Pfam" id="PF13178"/>
    </source>
</evidence>
<dbReference type="PANTHER" id="PTHR32295">
    <property type="entry name" value="IQ-DOMAIN 5-RELATED"/>
    <property type="match status" value="1"/>
</dbReference>
<comment type="caution">
    <text evidence="6">The sequence shown here is derived from an EMBL/GenBank/DDBJ whole genome shotgun (WGS) entry which is preliminary data.</text>
</comment>
<name>A0A4S4DQX4_CAMSN</name>
<dbReference type="Proteomes" id="UP000306102">
    <property type="component" value="Unassembled WGS sequence"/>
</dbReference>
<feature type="region of interest" description="Disordered" evidence="4">
    <location>
        <begin position="192"/>
        <end position="259"/>
    </location>
</feature>
<comment type="subunit">
    <text evidence="3">Binds to multiple calmodulin (CaM) in the presence of Ca(2+) and CaM-like proteins.</text>
</comment>
<evidence type="ECO:0000256" key="1">
    <source>
        <dbReference type="ARBA" id="ARBA00022860"/>
    </source>
</evidence>
<organism evidence="6 7">
    <name type="scientific">Camellia sinensis var. sinensis</name>
    <name type="common">China tea</name>
    <dbReference type="NCBI Taxonomy" id="542762"/>
    <lineage>
        <taxon>Eukaryota</taxon>
        <taxon>Viridiplantae</taxon>
        <taxon>Streptophyta</taxon>
        <taxon>Embryophyta</taxon>
        <taxon>Tracheophyta</taxon>
        <taxon>Spermatophyta</taxon>
        <taxon>Magnoliopsida</taxon>
        <taxon>eudicotyledons</taxon>
        <taxon>Gunneridae</taxon>
        <taxon>Pentapetalae</taxon>
        <taxon>asterids</taxon>
        <taxon>Ericales</taxon>
        <taxon>Theaceae</taxon>
        <taxon>Camellia</taxon>
    </lineage>
</organism>
<feature type="region of interest" description="Disordered" evidence="4">
    <location>
        <begin position="14"/>
        <end position="35"/>
    </location>
</feature>
<proteinExistence type="inferred from homology"/>
<keyword evidence="7" id="KW-1185">Reference proteome</keyword>
<dbReference type="PANTHER" id="PTHR32295:SF174">
    <property type="entry name" value="PROTEIN IQ-DOMAIN 24"/>
    <property type="match status" value="1"/>
</dbReference>
<accession>A0A4S4DQX4</accession>
<sequence>MGKTSRWLRALLGAKKSSSDDSAPSSEFSQAKKEKKKWGFIRSFNANNDRINNNSGSRARGSSSYPEAASNNYAEAVDANKHAIAVAAATAAVAEAALAAAHAAAEVVRLTSGGGRSRAAAYGGGSDRWREGAAAVKIQSAFRAYLARRALRALKGLVRLQALVRGHIVRKQSADMLRRMQAMVRIQARACANRAHPSEPSHSCSKSSKSHHLGLATPKKYEKPFRAFSTKSDRSPGLKRSESKSKIKNTVDPERNPLGSNWLDQWMEGCSWNNQRDTSLKTGHADDERSDKILEVDTWKPHLNSKQHDQIFSTPQHVTAWNSNNPCVTTSNSLSRKSQKQNPRVSSLTSLKFATEEDRAAMWTSENSPQVCSASSRPGSSGRRGPFTPSRSECSRSFLSDYLGHPNYMANTESSLSRVRSQSAPKQRTHVENFGSTKSFVRGFWDGDTISEGGEFRTKAGNSGPGGSR</sequence>
<evidence type="ECO:0000313" key="7">
    <source>
        <dbReference type="Proteomes" id="UP000306102"/>
    </source>
</evidence>
<feature type="compositionally biased region" description="Low complexity" evidence="4">
    <location>
        <begin position="373"/>
        <end position="392"/>
    </location>
</feature>
<feature type="region of interest" description="Disordered" evidence="4">
    <location>
        <begin position="363"/>
        <end position="392"/>
    </location>
</feature>
<dbReference type="CDD" id="cd23767">
    <property type="entry name" value="IQCD"/>
    <property type="match status" value="1"/>
</dbReference>
<dbReference type="PROSITE" id="PS50096">
    <property type="entry name" value="IQ"/>
    <property type="match status" value="2"/>
</dbReference>
<feature type="compositionally biased region" description="Basic and acidic residues" evidence="4">
    <location>
        <begin position="219"/>
        <end position="255"/>
    </location>
</feature>
<feature type="region of interest" description="Disordered" evidence="4">
    <location>
        <begin position="447"/>
        <end position="469"/>
    </location>
</feature>
<protein>
    <recommendedName>
        <fullName evidence="5">DUF4005 domain-containing protein</fullName>
    </recommendedName>
</protein>